<organism evidence="2 3">
    <name type="scientific">Pocillopora meandrina</name>
    <dbReference type="NCBI Taxonomy" id="46732"/>
    <lineage>
        <taxon>Eukaryota</taxon>
        <taxon>Metazoa</taxon>
        <taxon>Cnidaria</taxon>
        <taxon>Anthozoa</taxon>
        <taxon>Hexacorallia</taxon>
        <taxon>Scleractinia</taxon>
        <taxon>Astrocoeniina</taxon>
        <taxon>Pocilloporidae</taxon>
        <taxon>Pocillopora</taxon>
    </lineage>
</organism>
<accession>A0AAU9WH77</accession>
<comment type="caution">
    <text evidence="2">The sequence shown here is derived from an EMBL/GenBank/DDBJ whole genome shotgun (WGS) entry which is preliminary data.</text>
</comment>
<gene>
    <name evidence="2" type="ORF">PMEA_00005505</name>
</gene>
<protein>
    <submittedName>
        <fullName evidence="2">Uncharacterized protein</fullName>
    </submittedName>
</protein>
<reference evidence="2 3" key="1">
    <citation type="submission" date="2022-05" db="EMBL/GenBank/DDBJ databases">
        <authorList>
            <consortium name="Genoscope - CEA"/>
            <person name="William W."/>
        </authorList>
    </citation>
    <scope>NUCLEOTIDE SEQUENCE [LARGE SCALE GENOMIC DNA]</scope>
</reference>
<evidence type="ECO:0000313" key="3">
    <source>
        <dbReference type="Proteomes" id="UP001159428"/>
    </source>
</evidence>
<proteinExistence type="predicted"/>
<dbReference type="Proteomes" id="UP001159428">
    <property type="component" value="Unassembled WGS sequence"/>
</dbReference>
<dbReference type="EMBL" id="CALNXJ010000014">
    <property type="protein sequence ID" value="CAH3114530.1"/>
    <property type="molecule type" value="Genomic_DNA"/>
</dbReference>
<feature type="non-terminal residue" evidence="2">
    <location>
        <position position="1"/>
    </location>
</feature>
<dbReference type="AlphaFoldDB" id="A0AAU9WH77"/>
<feature type="region of interest" description="Disordered" evidence="1">
    <location>
        <begin position="33"/>
        <end position="61"/>
    </location>
</feature>
<keyword evidence="3" id="KW-1185">Reference proteome</keyword>
<sequence>KVKRWCDSSADYRNRDFVNKQFVDSKAVTLDPSKGLNMKGNKLDNLADPANATDSSNKHDEDVNGVLITNKDFHKVKTKTYEMNLHLDSNKRYYSSCIGLNRYPFATEMQVSHMYTKLKTAFVMWCKDPFLRWGEGR</sequence>
<evidence type="ECO:0000313" key="2">
    <source>
        <dbReference type="EMBL" id="CAH3114530.1"/>
    </source>
</evidence>
<evidence type="ECO:0000256" key="1">
    <source>
        <dbReference type="SAM" id="MobiDB-lite"/>
    </source>
</evidence>
<name>A0AAU9WH77_9CNID</name>